<dbReference type="EMBL" id="HBUF01589096">
    <property type="protein sequence ID" value="CAG6772739.1"/>
    <property type="molecule type" value="Transcribed_RNA"/>
</dbReference>
<reference evidence="2" key="1">
    <citation type="submission" date="2021-05" db="EMBL/GenBank/DDBJ databases">
        <authorList>
            <person name="Alioto T."/>
            <person name="Alioto T."/>
            <person name="Gomez Garrido J."/>
        </authorList>
    </citation>
    <scope>NUCLEOTIDE SEQUENCE</scope>
</reference>
<feature type="signal peptide" evidence="1">
    <location>
        <begin position="1"/>
        <end position="20"/>
    </location>
</feature>
<feature type="chain" id="PRO_5034423797" evidence="1">
    <location>
        <begin position="21"/>
        <end position="122"/>
    </location>
</feature>
<evidence type="ECO:0000313" key="2">
    <source>
        <dbReference type="EMBL" id="CAG6772739.1"/>
    </source>
</evidence>
<name>A0A8D9F1D4_9HEMI</name>
<organism evidence="2">
    <name type="scientific">Cacopsylla melanoneura</name>
    <dbReference type="NCBI Taxonomy" id="428564"/>
    <lineage>
        <taxon>Eukaryota</taxon>
        <taxon>Metazoa</taxon>
        <taxon>Ecdysozoa</taxon>
        <taxon>Arthropoda</taxon>
        <taxon>Hexapoda</taxon>
        <taxon>Insecta</taxon>
        <taxon>Pterygota</taxon>
        <taxon>Neoptera</taxon>
        <taxon>Paraneoptera</taxon>
        <taxon>Hemiptera</taxon>
        <taxon>Sternorrhyncha</taxon>
        <taxon>Psylloidea</taxon>
        <taxon>Psyllidae</taxon>
        <taxon>Psyllinae</taxon>
        <taxon>Cacopsylla</taxon>
    </lineage>
</organism>
<sequence length="122" mass="13441">MMKVTLVGLVIATVVDLSLGQGGIAPWTKESEQYLEKFKALNLPNPVCKVNTDCDKVKAVFLVILDAKYKGRNSISEDCSCTREQKCSCLTTFKPENGGDFQTYHEEVSQGANGVEAQYQTQ</sequence>
<protein>
    <submittedName>
        <fullName evidence="2">Uncharacterized protein</fullName>
    </submittedName>
</protein>
<accession>A0A8D9F1D4</accession>
<proteinExistence type="predicted"/>
<keyword evidence="1" id="KW-0732">Signal</keyword>
<dbReference type="AlphaFoldDB" id="A0A8D9F1D4"/>
<evidence type="ECO:0000256" key="1">
    <source>
        <dbReference type="SAM" id="SignalP"/>
    </source>
</evidence>